<dbReference type="Gene3D" id="1.10.8.60">
    <property type="match status" value="1"/>
</dbReference>
<comment type="similarity">
    <text evidence="9 10 11">Belongs to the peptidase S16 family.</text>
</comment>
<dbReference type="SUPFAM" id="SSF52540">
    <property type="entry name" value="P-loop containing nucleoside triphosphate hydrolases"/>
    <property type="match status" value="1"/>
</dbReference>
<dbReference type="Pfam" id="PF00004">
    <property type="entry name" value="AAA"/>
    <property type="match status" value="1"/>
</dbReference>
<dbReference type="Gene3D" id="3.40.50.300">
    <property type="entry name" value="P-loop containing nucleotide triphosphate hydrolases"/>
    <property type="match status" value="1"/>
</dbReference>
<dbReference type="Gene3D" id="1.20.58.1480">
    <property type="match status" value="1"/>
</dbReference>
<protein>
    <recommendedName>
        <fullName evidence="9 10">Lon protease</fullName>
        <ecNumber evidence="9 10">3.4.21.53</ecNumber>
    </recommendedName>
    <alternativeName>
        <fullName evidence="9">ATP-dependent protease La</fullName>
    </alternativeName>
</protein>
<dbReference type="Pfam" id="PF22667">
    <property type="entry name" value="Lon_lid"/>
    <property type="match status" value="1"/>
</dbReference>
<feature type="binding site" evidence="9">
    <location>
        <begin position="369"/>
        <end position="376"/>
    </location>
    <ligand>
        <name>ATP</name>
        <dbReference type="ChEBI" id="CHEBI:30616"/>
    </ligand>
</feature>
<evidence type="ECO:0000256" key="8">
    <source>
        <dbReference type="ARBA" id="ARBA00023016"/>
    </source>
</evidence>
<comment type="subcellular location">
    <subcellularLocation>
        <location evidence="1 9 10">Cytoplasm</location>
    </subcellularLocation>
</comment>
<feature type="domain" description="Lon proteolytic" evidence="13">
    <location>
        <begin position="605"/>
        <end position="786"/>
    </location>
</feature>
<dbReference type="PROSITE" id="PS51787">
    <property type="entry name" value="LON_N"/>
    <property type="match status" value="1"/>
</dbReference>
<dbReference type="SUPFAM" id="SSF54211">
    <property type="entry name" value="Ribosomal protein S5 domain 2-like"/>
    <property type="match status" value="1"/>
</dbReference>
<name>A0ABQ6A1B3_9GAMM</name>
<feature type="active site" evidence="9 11">
    <location>
        <position position="735"/>
    </location>
</feature>
<keyword evidence="3 9" id="KW-0645">Protease</keyword>
<dbReference type="PRINTS" id="PR00830">
    <property type="entry name" value="ENDOLAPTASE"/>
</dbReference>
<dbReference type="InterPro" id="IPR027065">
    <property type="entry name" value="Lon_Prtase"/>
</dbReference>
<evidence type="ECO:0000313" key="15">
    <source>
        <dbReference type="EMBL" id="GLR64711.1"/>
    </source>
</evidence>
<dbReference type="CDD" id="cd19500">
    <property type="entry name" value="RecA-like_Lon"/>
    <property type="match status" value="1"/>
</dbReference>
<dbReference type="GO" id="GO:0008233">
    <property type="term" value="F:peptidase activity"/>
    <property type="evidence" value="ECO:0007669"/>
    <property type="project" value="UniProtKB-KW"/>
</dbReference>
<dbReference type="InterPro" id="IPR003111">
    <property type="entry name" value="Lon_prtase_N"/>
</dbReference>
<evidence type="ECO:0000256" key="7">
    <source>
        <dbReference type="ARBA" id="ARBA00022840"/>
    </source>
</evidence>
<dbReference type="Proteomes" id="UP001156682">
    <property type="component" value="Unassembled WGS sequence"/>
</dbReference>
<dbReference type="GO" id="GO:0006508">
    <property type="term" value="P:proteolysis"/>
    <property type="evidence" value="ECO:0007669"/>
    <property type="project" value="UniProtKB-KW"/>
</dbReference>
<dbReference type="InterPro" id="IPR015947">
    <property type="entry name" value="PUA-like_sf"/>
</dbReference>
<feature type="active site" evidence="9 11">
    <location>
        <position position="692"/>
    </location>
</feature>
<reference evidence="16" key="1">
    <citation type="journal article" date="2019" name="Int. J. Syst. Evol. Microbiol.">
        <title>The Global Catalogue of Microorganisms (GCM) 10K type strain sequencing project: providing services to taxonomists for standard genome sequencing and annotation.</title>
        <authorList>
            <consortium name="The Broad Institute Genomics Platform"/>
            <consortium name="The Broad Institute Genome Sequencing Center for Infectious Disease"/>
            <person name="Wu L."/>
            <person name="Ma J."/>
        </authorList>
    </citation>
    <scope>NUCLEOTIDE SEQUENCE [LARGE SCALE GENOMIC DNA]</scope>
    <source>
        <strain evidence="16">NBRC 100033</strain>
    </source>
</reference>
<dbReference type="InterPro" id="IPR054594">
    <property type="entry name" value="Lon_lid"/>
</dbReference>
<keyword evidence="8 9" id="KW-0346">Stress response</keyword>
<evidence type="ECO:0000256" key="3">
    <source>
        <dbReference type="ARBA" id="ARBA00022670"/>
    </source>
</evidence>
<evidence type="ECO:0000256" key="9">
    <source>
        <dbReference type="HAMAP-Rule" id="MF_01973"/>
    </source>
</evidence>
<dbReference type="Gene3D" id="1.20.5.5270">
    <property type="match status" value="1"/>
</dbReference>
<dbReference type="SMART" id="SM00464">
    <property type="entry name" value="LON"/>
    <property type="match status" value="1"/>
</dbReference>
<proteinExistence type="evidence at transcript level"/>
<comment type="subunit">
    <text evidence="9 10">Homohexamer. Organized in a ring with a central cavity.</text>
</comment>
<dbReference type="InterPro" id="IPR046336">
    <property type="entry name" value="Lon_prtase_N_sf"/>
</dbReference>
<dbReference type="NCBIfam" id="NF008053">
    <property type="entry name" value="PRK10787.1"/>
    <property type="match status" value="1"/>
</dbReference>
<gene>
    <name evidence="9 15" type="primary">lon</name>
    <name evidence="15" type="ORF">GCM10007878_21490</name>
</gene>
<dbReference type="SUPFAM" id="SSF88697">
    <property type="entry name" value="PUA domain-like"/>
    <property type="match status" value="1"/>
</dbReference>
<sequence>MSQLTETNLLAPTELPLLPLRDVVVYPQMVIPLFVGREKSIHALEAAMAEDKKVFLLAQKDAEKDDPELEDLYSIGTEANILQLLRLPDGTVKVLIEGSHRAKITRVYYQDSTNEEGEAVNYVMAEGQPLESEILTEREQEVLTRVLLGQFEQYVKLSKKVPAEVVTSLESIADPTRMVDTISAHMLLSVKDKQQLLELDKVRERIERLMTKIEEEIDLLQVEKRIRARVKQQMEKTQREYYLNEQMKAIQKEMGDLDNSGNEIDQLTKKIETAGMPAEAKEKAATELNKLKMMSPTSAEATVVRGYLDWMVSLPWKKRSRASIDLKKASEILDADHYGLEEVKERILDYLAVQQRVKKIKGSVLCLVGPPGVGKTSLGQSIARAVNRKYVRMALGGVRDEAEIRGHRRTYIGSMPGKLVQKISKVGVKNPLFLLDEIDKMGMDHRGDPSSALLEVLDPEQNSKFNDHYLEVDYDLSEVMFICTANSMNIPAPLLDRMEVVRLPGYTEDEKSNIAERYLVPKQMENSGLKAKEAEFTPEALLEIIRYFSREAGVRELERQITRVCRKVVRELGEGKAEAPVKIDAAAIEKYLGVRKYKYGLADADNQVGRVTGLAWTSVGGELLSIEAAIMPGKAKLVRTGSLGDVMQESIQAALTVVRSRSQSLGIDPAEFEKQDIHIHAPEGATPKDGPSAGISMCTALVSAFTGIPVRADVAMTGEINLRGEVMQIGGLKEKLLAARRGGIKTVLIPQDNERDLKEIPDSIKGPLEIVPVEWIDQVLDIALEAIPTPLPAKVATLADEKNAELRPGTH</sequence>
<dbReference type="PIRSF" id="PIRSF001174">
    <property type="entry name" value="Lon_proteas"/>
    <property type="match status" value="1"/>
</dbReference>
<dbReference type="InterPro" id="IPR027417">
    <property type="entry name" value="P-loop_NTPase"/>
</dbReference>
<dbReference type="Gene3D" id="3.30.230.10">
    <property type="match status" value="1"/>
</dbReference>
<dbReference type="SMART" id="SM00382">
    <property type="entry name" value="AAA"/>
    <property type="match status" value="1"/>
</dbReference>
<dbReference type="InterPro" id="IPR027543">
    <property type="entry name" value="Lon_bac"/>
</dbReference>
<keyword evidence="5 9" id="KW-0378">Hydrolase</keyword>
<keyword evidence="2 9" id="KW-0963">Cytoplasm</keyword>
<evidence type="ECO:0000313" key="16">
    <source>
        <dbReference type="Proteomes" id="UP001156682"/>
    </source>
</evidence>
<dbReference type="PROSITE" id="PS51786">
    <property type="entry name" value="LON_PROTEOLYTIC"/>
    <property type="match status" value="1"/>
</dbReference>
<evidence type="ECO:0000256" key="11">
    <source>
        <dbReference type="PROSITE-ProRule" id="PRU01122"/>
    </source>
</evidence>
<evidence type="ECO:0000259" key="13">
    <source>
        <dbReference type="PROSITE" id="PS51786"/>
    </source>
</evidence>
<dbReference type="EC" id="3.4.21.53" evidence="9 10"/>
<dbReference type="NCBIfam" id="TIGR00763">
    <property type="entry name" value="lon"/>
    <property type="match status" value="1"/>
</dbReference>
<dbReference type="InterPro" id="IPR004815">
    <property type="entry name" value="Lon_bac/euk-typ"/>
</dbReference>
<dbReference type="PANTHER" id="PTHR10046">
    <property type="entry name" value="ATP DEPENDENT LON PROTEASE FAMILY MEMBER"/>
    <property type="match status" value="1"/>
</dbReference>
<evidence type="ECO:0000256" key="12">
    <source>
        <dbReference type="SAM" id="Coils"/>
    </source>
</evidence>
<dbReference type="RefSeq" id="WP_051610468.1">
    <property type="nucleotide sequence ID" value="NZ_BSOR01000037.1"/>
</dbReference>
<evidence type="ECO:0000256" key="1">
    <source>
        <dbReference type="ARBA" id="ARBA00004496"/>
    </source>
</evidence>
<evidence type="ECO:0000256" key="5">
    <source>
        <dbReference type="ARBA" id="ARBA00022801"/>
    </source>
</evidence>
<dbReference type="Pfam" id="PF02190">
    <property type="entry name" value="LON_substr_bdg"/>
    <property type="match status" value="1"/>
</dbReference>
<feature type="domain" description="Lon N-terminal" evidence="14">
    <location>
        <begin position="15"/>
        <end position="217"/>
    </location>
</feature>
<dbReference type="Pfam" id="PF05362">
    <property type="entry name" value="Lon_C"/>
    <property type="match status" value="1"/>
</dbReference>
<comment type="caution">
    <text evidence="15">The sequence shown here is derived from an EMBL/GenBank/DDBJ whole genome shotgun (WGS) entry which is preliminary data.</text>
</comment>
<evidence type="ECO:0000256" key="6">
    <source>
        <dbReference type="ARBA" id="ARBA00022825"/>
    </source>
</evidence>
<dbReference type="InterPro" id="IPR014721">
    <property type="entry name" value="Ribsml_uS5_D2-typ_fold_subgr"/>
</dbReference>
<evidence type="ECO:0000256" key="2">
    <source>
        <dbReference type="ARBA" id="ARBA00022490"/>
    </source>
</evidence>
<keyword evidence="12" id="KW-0175">Coiled coil</keyword>
<dbReference type="InterPro" id="IPR008269">
    <property type="entry name" value="Lon_proteolytic"/>
</dbReference>
<evidence type="ECO:0000259" key="14">
    <source>
        <dbReference type="PROSITE" id="PS51787"/>
    </source>
</evidence>
<organism evidence="15 16">
    <name type="scientific">Marinospirillum insulare</name>
    <dbReference type="NCBI Taxonomy" id="217169"/>
    <lineage>
        <taxon>Bacteria</taxon>
        <taxon>Pseudomonadati</taxon>
        <taxon>Pseudomonadota</taxon>
        <taxon>Gammaproteobacteria</taxon>
        <taxon>Oceanospirillales</taxon>
        <taxon>Oceanospirillaceae</taxon>
        <taxon>Marinospirillum</taxon>
    </lineage>
</organism>
<dbReference type="InterPro" id="IPR003959">
    <property type="entry name" value="ATPase_AAA_core"/>
</dbReference>
<keyword evidence="16" id="KW-1185">Reference proteome</keyword>
<dbReference type="InterPro" id="IPR020568">
    <property type="entry name" value="Ribosomal_Su5_D2-typ_SF"/>
</dbReference>
<dbReference type="InterPro" id="IPR003593">
    <property type="entry name" value="AAA+_ATPase"/>
</dbReference>
<keyword evidence="4 9" id="KW-0547">Nucleotide-binding</keyword>
<dbReference type="HAMAP" id="MF_01973">
    <property type="entry name" value="lon_bact"/>
    <property type="match status" value="1"/>
</dbReference>
<comment type="catalytic activity">
    <reaction evidence="9 10 11">
        <text>Hydrolysis of proteins in presence of ATP.</text>
        <dbReference type="EC" id="3.4.21.53"/>
    </reaction>
</comment>
<keyword evidence="6 9" id="KW-0720">Serine protease</keyword>
<evidence type="ECO:0000256" key="10">
    <source>
        <dbReference type="PIRNR" id="PIRNR001174"/>
    </source>
</evidence>
<comment type="induction">
    <text evidence="9">By heat shock.</text>
</comment>
<comment type="function">
    <text evidence="9">ATP-dependent serine protease that mediates the selective degradation of mutant and abnormal proteins as well as certain short-lived regulatory proteins. Required for cellular homeostasis and for survival from DNA damage and developmental changes induced by stress. Degrades polypeptides processively to yield small peptide fragments that are 5 to 10 amino acids long. Binds to DNA in a double-stranded, site-specific manner.</text>
</comment>
<evidence type="ECO:0000256" key="4">
    <source>
        <dbReference type="ARBA" id="ARBA00022741"/>
    </source>
</evidence>
<keyword evidence="7 9" id="KW-0067">ATP-binding</keyword>
<dbReference type="Gene3D" id="2.30.130.40">
    <property type="entry name" value="LON domain-like"/>
    <property type="match status" value="1"/>
</dbReference>
<dbReference type="EMBL" id="BSOR01000037">
    <property type="protein sequence ID" value="GLR64711.1"/>
    <property type="molecule type" value="Genomic_DNA"/>
</dbReference>
<accession>A0ABQ6A1B3</accession>
<feature type="coiled-coil region" evidence="12">
    <location>
        <begin position="196"/>
        <end position="270"/>
    </location>
</feature>